<feature type="region of interest" description="Disordered" evidence="1">
    <location>
        <begin position="336"/>
        <end position="382"/>
    </location>
</feature>
<feature type="compositionally biased region" description="Polar residues" evidence="1">
    <location>
        <begin position="596"/>
        <end position="612"/>
    </location>
</feature>
<feature type="region of interest" description="Disordered" evidence="1">
    <location>
        <begin position="209"/>
        <end position="237"/>
    </location>
</feature>
<proteinExistence type="predicted"/>
<organism evidence="2 3">
    <name type="scientific">Polyrhizophydium stewartii</name>
    <dbReference type="NCBI Taxonomy" id="2732419"/>
    <lineage>
        <taxon>Eukaryota</taxon>
        <taxon>Fungi</taxon>
        <taxon>Fungi incertae sedis</taxon>
        <taxon>Chytridiomycota</taxon>
        <taxon>Chytridiomycota incertae sedis</taxon>
        <taxon>Chytridiomycetes</taxon>
        <taxon>Rhizophydiales</taxon>
        <taxon>Rhizophydiales incertae sedis</taxon>
        <taxon>Polyrhizophydium</taxon>
    </lineage>
</organism>
<protein>
    <recommendedName>
        <fullName evidence="4">PH domain-containing protein</fullName>
    </recommendedName>
</protein>
<gene>
    <name evidence="2" type="ORF">HK105_203110</name>
</gene>
<reference evidence="2 3" key="1">
    <citation type="submission" date="2023-09" db="EMBL/GenBank/DDBJ databases">
        <title>Pangenome analysis of Batrachochytrium dendrobatidis and related Chytrids.</title>
        <authorList>
            <person name="Yacoub M.N."/>
            <person name="Stajich J.E."/>
            <person name="James T.Y."/>
        </authorList>
    </citation>
    <scope>NUCLEOTIDE SEQUENCE [LARGE SCALE GENOMIC DNA]</scope>
    <source>
        <strain evidence="2 3">JEL0888</strain>
    </source>
</reference>
<feature type="region of interest" description="Disordered" evidence="1">
    <location>
        <begin position="256"/>
        <end position="321"/>
    </location>
</feature>
<feature type="compositionally biased region" description="Low complexity" evidence="1">
    <location>
        <begin position="336"/>
        <end position="359"/>
    </location>
</feature>
<dbReference type="Proteomes" id="UP001527925">
    <property type="component" value="Unassembled WGS sequence"/>
</dbReference>
<feature type="compositionally biased region" description="Polar residues" evidence="1">
    <location>
        <begin position="771"/>
        <end position="800"/>
    </location>
</feature>
<comment type="caution">
    <text evidence="2">The sequence shown here is derived from an EMBL/GenBank/DDBJ whole genome shotgun (WGS) entry which is preliminary data.</text>
</comment>
<sequence>MAASAAAAAAASTSAAAASADVATRGPVVHEGLLQQRAGPLGLVAWRHMVLVEVHTLEDLRKVAVHLLERAGVLKAPHQELPSDGGQGARGDPQALAAADAALRSPTGLHVLAHLARAALLRAPLLVLMPAGDETSASPPHVVLLSPGLTALVNEEELGAPCVFDILVADPREVLHLQARSSTDYLAWYAALGPRITAARDLLSGTTAESAAASSALPPPPPPVPSAPSRAGRRSRTNISQAAGAELRRRLTASAPGLGATMPLRRHSLPSTASSPLSPSPAPPLSPVPPLSPTPAVDDIPEGRLSSATADSESSTTAHVSGMTATLVHPPPAMQPAAQLAVEQPTQQPTIQPAQQQERPPLPPPQVHAAAKPPLPPQAPANAPASVAVLARASRPIIQMPAMSSFPLVARTPVPILHRNDNRHYAPTSPLARSFKFSSSESDVSVPSNASVYGVGDGDVTDREATADDSGGSVKDDDVESPKAIVPVPSVTSAPVAVQDVQPTPSTPDKPPSGVALKEVVDKYEYDDIEGDDDDRSSQPLASSRAAYSSVSSPNLGGHSTFGRPQRSTPPGETTDGDITPRPMPARQLTRKPHRSFTSIHTEATAGTSHVSSGGPLFDVIDDGDESDSDDERSFRSAASRQPRQHASGHVRFGDAVGGHEPGAGQVRDSVDLEALRPSVDAPPPPDSVRVEQISGPKRTRWPPLGISIKFFRKFATKSTSSLQELSQSSASADTPSSSESKRSVSPKPRRSIGSSRSFTFGRKSDRPPSVASTLTPTPSDSANERSSLSIHRPSFSSFRDSLEKSRPVSMPTDAWYRKADRGRAVERQLSWSSNTKTILDLTKDASSAER</sequence>
<feature type="compositionally biased region" description="Low complexity" evidence="1">
    <location>
        <begin position="306"/>
        <end position="318"/>
    </location>
</feature>
<evidence type="ECO:0000313" key="3">
    <source>
        <dbReference type="Proteomes" id="UP001527925"/>
    </source>
</evidence>
<evidence type="ECO:0008006" key="4">
    <source>
        <dbReference type="Google" id="ProtNLM"/>
    </source>
</evidence>
<feature type="compositionally biased region" description="Low complexity" evidence="1">
    <location>
        <begin position="542"/>
        <end position="553"/>
    </location>
</feature>
<evidence type="ECO:0000313" key="2">
    <source>
        <dbReference type="EMBL" id="KAL2917444.1"/>
    </source>
</evidence>
<evidence type="ECO:0000256" key="1">
    <source>
        <dbReference type="SAM" id="MobiDB-lite"/>
    </source>
</evidence>
<feature type="region of interest" description="Disordered" evidence="1">
    <location>
        <begin position="722"/>
        <end position="812"/>
    </location>
</feature>
<feature type="compositionally biased region" description="Pro residues" evidence="1">
    <location>
        <begin position="278"/>
        <end position="293"/>
    </location>
</feature>
<feature type="compositionally biased region" description="Low complexity" evidence="1">
    <location>
        <begin position="722"/>
        <end position="747"/>
    </location>
</feature>
<name>A0ABR4ND86_9FUNG</name>
<keyword evidence="3" id="KW-1185">Reference proteome</keyword>
<feature type="compositionally biased region" description="Low complexity" evidence="1">
    <location>
        <begin position="486"/>
        <end position="498"/>
    </location>
</feature>
<accession>A0ABR4ND86</accession>
<feature type="compositionally biased region" description="Low complexity" evidence="1">
    <location>
        <begin position="439"/>
        <end position="451"/>
    </location>
</feature>
<feature type="region of interest" description="Disordered" evidence="1">
    <location>
        <begin position="439"/>
        <end position="704"/>
    </location>
</feature>
<feature type="compositionally biased region" description="Pro residues" evidence="1">
    <location>
        <begin position="217"/>
        <end position="226"/>
    </location>
</feature>
<feature type="compositionally biased region" description="Acidic residues" evidence="1">
    <location>
        <begin position="620"/>
        <end position="631"/>
    </location>
</feature>
<dbReference type="EMBL" id="JADGIZ020000011">
    <property type="protein sequence ID" value="KAL2917444.1"/>
    <property type="molecule type" value="Genomic_DNA"/>
</dbReference>